<gene>
    <name evidence="2" type="ORF">PDEL0327_LOCUS1644</name>
</gene>
<organism evidence="2">
    <name type="scientific">Pseudo-nitzschia delicatissima</name>
    <dbReference type="NCBI Taxonomy" id="44447"/>
    <lineage>
        <taxon>Eukaryota</taxon>
        <taxon>Sar</taxon>
        <taxon>Stramenopiles</taxon>
        <taxon>Ochrophyta</taxon>
        <taxon>Bacillariophyta</taxon>
        <taxon>Bacillariophyceae</taxon>
        <taxon>Bacillariophycidae</taxon>
        <taxon>Bacillariales</taxon>
        <taxon>Bacillariaceae</taxon>
        <taxon>Pseudo-nitzschia</taxon>
    </lineage>
</organism>
<feature type="region of interest" description="Disordered" evidence="1">
    <location>
        <begin position="1"/>
        <end position="90"/>
    </location>
</feature>
<dbReference type="AlphaFoldDB" id="A0A7S0TDW1"/>
<feature type="compositionally biased region" description="Polar residues" evidence="1">
    <location>
        <begin position="1"/>
        <end position="23"/>
    </location>
</feature>
<evidence type="ECO:0000256" key="1">
    <source>
        <dbReference type="SAM" id="MobiDB-lite"/>
    </source>
</evidence>
<name>A0A7S0TDW1_9STRA</name>
<dbReference type="EMBL" id="HBFG01002176">
    <property type="protein sequence ID" value="CAD8730151.1"/>
    <property type="molecule type" value="Transcribed_RNA"/>
</dbReference>
<feature type="region of interest" description="Disordered" evidence="1">
    <location>
        <begin position="253"/>
        <end position="275"/>
    </location>
</feature>
<reference evidence="2" key="1">
    <citation type="submission" date="2021-01" db="EMBL/GenBank/DDBJ databases">
        <authorList>
            <person name="Corre E."/>
            <person name="Pelletier E."/>
            <person name="Niang G."/>
            <person name="Scheremetjew M."/>
            <person name="Finn R."/>
            <person name="Kale V."/>
            <person name="Holt S."/>
            <person name="Cochrane G."/>
            <person name="Meng A."/>
            <person name="Brown T."/>
            <person name="Cohen L."/>
        </authorList>
    </citation>
    <scope>NUCLEOTIDE SEQUENCE</scope>
    <source>
        <strain evidence="2">B596</strain>
    </source>
</reference>
<proteinExistence type="predicted"/>
<protein>
    <submittedName>
        <fullName evidence="2">Uncharacterized protein</fullName>
    </submittedName>
</protein>
<sequence>MPPFSSDINHQANHYCNDNTTAGSVAGPPTAEGKAFLGREQEIDEDCAPGVSDSVAKRPASEALSSQSESEPEEKNDKESNDTSNLDPIGRSFEAKNLHVESVLNAFEDNQVYDYNADYLGYSYHEQGYNYMHNQPTSFIFGASIGSKNVRSLFTIPEQRVSFAGKVFGGILIDDLQVNLIPHVQEYTLEYKRSMWYTRKELKAIRKTCFHTARVVSRDAELYCPYFIRGLEHLVEQYRRSYDEIEKDKIKKGNNEENEIDSESKCDGCCDSSSTSESRRLDAVEAVLFEQERQRRMSLETNRIQHGGIRDPEKIQYVYKTKGKTKRSQSIARAKALRDEACVKEWLMEAPLHTVNGRQEPAHYYSDGNVDHCETHNSAKGLSTNVRQVFHNLVTPFLDIPEGDIYIEMGDEYFLTQV</sequence>
<accession>A0A7S0TDW1</accession>
<evidence type="ECO:0000313" key="2">
    <source>
        <dbReference type="EMBL" id="CAD8730151.1"/>
    </source>
</evidence>